<dbReference type="EMBL" id="KN835627">
    <property type="protein sequence ID" value="KIK35413.1"/>
    <property type="molecule type" value="Genomic_DNA"/>
</dbReference>
<reference evidence="2" key="2">
    <citation type="submission" date="2015-01" db="EMBL/GenBank/DDBJ databases">
        <title>Evolutionary Origins and Diversification of the Mycorrhizal Mutualists.</title>
        <authorList>
            <consortium name="DOE Joint Genome Institute"/>
            <consortium name="Mycorrhizal Genomics Consortium"/>
            <person name="Kohler A."/>
            <person name="Kuo A."/>
            <person name="Nagy L.G."/>
            <person name="Floudas D."/>
            <person name="Copeland A."/>
            <person name="Barry K.W."/>
            <person name="Cichocki N."/>
            <person name="Veneault-Fourrey C."/>
            <person name="LaButti K."/>
            <person name="Lindquist E.A."/>
            <person name="Lipzen A."/>
            <person name="Lundell T."/>
            <person name="Morin E."/>
            <person name="Murat C."/>
            <person name="Riley R."/>
            <person name="Ohm R."/>
            <person name="Sun H."/>
            <person name="Tunlid A."/>
            <person name="Henrissat B."/>
            <person name="Grigoriev I.V."/>
            <person name="Hibbett D.S."/>
            <person name="Martin F."/>
        </authorList>
    </citation>
    <scope>NUCLEOTIDE SEQUENCE [LARGE SCALE GENOMIC DNA]</scope>
    <source>
        <strain evidence="2">UH-Slu-Lm8-n1</strain>
    </source>
</reference>
<protein>
    <submittedName>
        <fullName evidence="1">Uncharacterized protein</fullName>
    </submittedName>
</protein>
<accession>A0A0D0AU17</accession>
<gene>
    <name evidence="1" type="ORF">CY34DRAFT_782391</name>
</gene>
<dbReference type="AlphaFoldDB" id="A0A0D0AU17"/>
<evidence type="ECO:0000313" key="2">
    <source>
        <dbReference type="Proteomes" id="UP000054485"/>
    </source>
</evidence>
<evidence type="ECO:0000313" key="1">
    <source>
        <dbReference type="EMBL" id="KIK35413.1"/>
    </source>
</evidence>
<dbReference type="Proteomes" id="UP000054485">
    <property type="component" value="Unassembled WGS sequence"/>
</dbReference>
<keyword evidence="2" id="KW-1185">Reference proteome</keyword>
<reference evidence="1 2" key="1">
    <citation type="submission" date="2014-04" db="EMBL/GenBank/DDBJ databases">
        <authorList>
            <consortium name="DOE Joint Genome Institute"/>
            <person name="Kuo A."/>
            <person name="Ruytinx J."/>
            <person name="Rineau F."/>
            <person name="Colpaert J."/>
            <person name="Kohler A."/>
            <person name="Nagy L.G."/>
            <person name="Floudas D."/>
            <person name="Copeland A."/>
            <person name="Barry K.W."/>
            <person name="Cichocki N."/>
            <person name="Veneault-Fourrey C."/>
            <person name="LaButti K."/>
            <person name="Lindquist E.A."/>
            <person name="Lipzen A."/>
            <person name="Lundell T."/>
            <person name="Morin E."/>
            <person name="Murat C."/>
            <person name="Sun H."/>
            <person name="Tunlid A."/>
            <person name="Henrissat B."/>
            <person name="Grigoriev I.V."/>
            <person name="Hibbett D.S."/>
            <person name="Martin F."/>
            <person name="Nordberg H.P."/>
            <person name="Cantor M.N."/>
            <person name="Hua S.X."/>
        </authorList>
    </citation>
    <scope>NUCLEOTIDE SEQUENCE [LARGE SCALE GENOMIC DNA]</scope>
    <source>
        <strain evidence="1 2">UH-Slu-Lm8-n1</strain>
    </source>
</reference>
<sequence length="77" mass="8786">LQIPQTGEVHCLPRITFSFNPARSNWTVNRKQFLLRPAYATTFNGSQGLTSAGRLYIHRHPPVIIGRMLTHPPNVHR</sequence>
<dbReference type="OrthoDB" id="2677796at2759"/>
<organism evidence="1 2">
    <name type="scientific">Suillus luteus UH-Slu-Lm8-n1</name>
    <dbReference type="NCBI Taxonomy" id="930992"/>
    <lineage>
        <taxon>Eukaryota</taxon>
        <taxon>Fungi</taxon>
        <taxon>Dikarya</taxon>
        <taxon>Basidiomycota</taxon>
        <taxon>Agaricomycotina</taxon>
        <taxon>Agaricomycetes</taxon>
        <taxon>Agaricomycetidae</taxon>
        <taxon>Boletales</taxon>
        <taxon>Suillineae</taxon>
        <taxon>Suillaceae</taxon>
        <taxon>Suillus</taxon>
    </lineage>
</organism>
<dbReference type="InParanoid" id="A0A0D0AU17"/>
<dbReference type="HOGENOM" id="CLU_2639752_0_0_1"/>
<proteinExistence type="predicted"/>
<name>A0A0D0AU17_9AGAM</name>
<feature type="non-terminal residue" evidence="1">
    <location>
        <position position="1"/>
    </location>
</feature>